<accession>A0A2Z5PCZ2</accession>
<evidence type="ECO:0000256" key="5">
    <source>
        <dbReference type="ARBA" id="ARBA00044690"/>
    </source>
</evidence>
<dbReference type="EMBL" id="AP011526">
    <property type="protein sequence ID" value="BAP60679.1"/>
    <property type="molecule type" value="Genomic_DNA"/>
</dbReference>
<organism evidence="8 9">
    <name type="scientific">Methanococcus maripaludis KA1</name>
    <dbReference type="NCBI Taxonomy" id="637914"/>
    <lineage>
        <taxon>Archaea</taxon>
        <taxon>Methanobacteriati</taxon>
        <taxon>Methanobacteriota</taxon>
        <taxon>Methanomada group</taxon>
        <taxon>Methanococci</taxon>
        <taxon>Methanococcales</taxon>
        <taxon>Methanococcaceae</taxon>
        <taxon>Methanococcus</taxon>
    </lineage>
</organism>
<dbReference type="InterPro" id="IPR039344">
    <property type="entry name" value="MBLAC1"/>
</dbReference>
<dbReference type="Pfam" id="PF00753">
    <property type="entry name" value="Lactamase_B"/>
    <property type="match status" value="1"/>
</dbReference>
<comment type="subcellular location">
    <subcellularLocation>
        <location evidence="1">Cytoplasm</location>
        <location evidence="1">Cytosol</location>
    </subcellularLocation>
</comment>
<dbReference type="KEGG" id="mmak:MMKA1_05620"/>
<dbReference type="Gene3D" id="3.60.15.10">
    <property type="entry name" value="Ribonuclease Z/Hydroxyacylglutathione hydrolase-like"/>
    <property type="match status" value="2"/>
</dbReference>
<comment type="function">
    <text evidence="6">Endoribonuclease that catalyzes the hydrolysis of histone-coding pre-mRNA 3'-end. Involved in histone pre-mRNA processing during the S-phase of the cell cycle, which is required for entering/progressing through S-phase. Cleaves histone pre-mRNA at a major and a minor cleavage site after the 5'-ACCCA-3' and the 5'-ACCCACA-3' sequence, respectively, and located downstream of the stem-loop. May require the presence of the HDE element located at the histone pre-RNA 3'-end to avoid non-specific cleavage.</text>
</comment>
<evidence type="ECO:0000256" key="4">
    <source>
        <dbReference type="ARBA" id="ARBA00032988"/>
    </source>
</evidence>
<dbReference type="AlphaFoldDB" id="A0A2Z5PCZ2"/>
<evidence type="ECO:0000256" key="3">
    <source>
        <dbReference type="ARBA" id="ARBA00014856"/>
    </source>
</evidence>
<dbReference type="SUPFAM" id="SSF56281">
    <property type="entry name" value="Metallo-hydrolase/oxidoreductase"/>
    <property type="match status" value="1"/>
</dbReference>
<feature type="domain" description="Metallo-beta-lactamase" evidence="7">
    <location>
        <begin position="23"/>
        <end position="167"/>
    </location>
</feature>
<comment type="catalytic activity">
    <reaction evidence="5">
        <text>a ribonucleotidyl-ribonucleotide-RNA + H2O = a 3'-end ribonucleotide-RNA + a 5'-end 5'-phospho-ribonucleoside-RNA + H(+)</text>
        <dbReference type="Rhea" id="RHEA:68096"/>
        <dbReference type="Rhea" id="RHEA-COMP:15179"/>
        <dbReference type="Rhea" id="RHEA-COMP:17355"/>
        <dbReference type="Rhea" id="RHEA-COMP:17428"/>
        <dbReference type="ChEBI" id="CHEBI:15377"/>
        <dbReference type="ChEBI" id="CHEBI:15378"/>
        <dbReference type="ChEBI" id="CHEBI:74896"/>
        <dbReference type="ChEBI" id="CHEBI:138282"/>
        <dbReference type="ChEBI" id="CHEBI:173118"/>
    </reaction>
    <physiologicalReaction direction="left-to-right" evidence="5">
        <dbReference type="Rhea" id="RHEA:68097"/>
    </physiologicalReaction>
</comment>
<dbReference type="Proteomes" id="UP000264208">
    <property type="component" value="Chromosome"/>
</dbReference>
<evidence type="ECO:0000259" key="7">
    <source>
        <dbReference type="SMART" id="SM00849"/>
    </source>
</evidence>
<dbReference type="PANTHER" id="PTHR23200">
    <property type="entry name" value="METALLO-BETA-LACTAMASE DOMAIN-CONTAINING PROTEIN 1"/>
    <property type="match status" value="1"/>
</dbReference>
<dbReference type="InterPro" id="IPR036866">
    <property type="entry name" value="RibonucZ/Hydroxyglut_hydro"/>
</dbReference>
<protein>
    <recommendedName>
        <fullName evidence="3">Metallo-beta-lactamase domain-containing protein 1</fullName>
    </recommendedName>
    <alternativeName>
        <fullName evidence="4">Endoribonuclease MBLAC1</fullName>
    </alternativeName>
</protein>
<dbReference type="SMART" id="SM00849">
    <property type="entry name" value="Lactamase_B"/>
    <property type="match status" value="1"/>
</dbReference>
<proteinExistence type="predicted"/>
<dbReference type="RefSeq" id="WP_119720737.1">
    <property type="nucleotide sequence ID" value="NZ_AP011526.1"/>
</dbReference>
<gene>
    <name evidence="8" type="ORF">MMKA1_05620</name>
</gene>
<evidence type="ECO:0000256" key="1">
    <source>
        <dbReference type="ARBA" id="ARBA00004514"/>
    </source>
</evidence>
<evidence type="ECO:0000313" key="8">
    <source>
        <dbReference type="EMBL" id="BAP60679.1"/>
    </source>
</evidence>
<comment type="subunit">
    <text evidence="2">Homodimer.</text>
</comment>
<reference evidence="8 9" key="1">
    <citation type="submission" date="2009-06" db="EMBL/GenBank/DDBJ databases">
        <title>Molecular Evidence for Microbiologically Influenced Corrosion from genome of Methanogen.</title>
        <authorList>
            <person name="Ito N."/>
            <person name="Tsurumaru H."/>
            <person name="Shimizu A."/>
            <person name="Harada T."/>
            <person name="Hosoyama A."/>
            <person name="Horikawa H."/>
            <person name="Wakai S."/>
            <person name="Sasaki K."/>
            <person name="Nishijima K."/>
            <person name="Ataku H."/>
            <person name="Yamazaki J."/>
            <person name="Mise M."/>
            <person name="Yamazaki S."/>
            <person name="Tanikawa S."/>
            <person name="Harayama S."/>
            <person name="Fujita N."/>
        </authorList>
    </citation>
    <scope>NUCLEOTIDE SEQUENCE [LARGE SCALE GENOMIC DNA]</scope>
    <source>
        <strain evidence="9">KA1 ( NBRC 102054)</strain>
    </source>
</reference>
<evidence type="ECO:0000256" key="6">
    <source>
        <dbReference type="ARBA" id="ARBA00045869"/>
    </source>
</evidence>
<evidence type="ECO:0000313" key="9">
    <source>
        <dbReference type="Proteomes" id="UP000264208"/>
    </source>
</evidence>
<dbReference type="InterPro" id="IPR001279">
    <property type="entry name" value="Metallo-B-lactamas"/>
</dbReference>
<sequence>MLDLVYKGILKFNEEKTKILEVASSVTFIETKKNKIVVDTSAKSKTEDLKIYFKNKKINMDEINYLINTHDHFDHVSNNDLFKNAKIINQSNFKELNDPEIEIMETPGHTFDSISVIYGDYLISGDASPLKNNILKERAPGVFVDLELALNSIRKIKSLDKNIVTGHDGILYKNEY</sequence>
<dbReference type="GO" id="GO:0005829">
    <property type="term" value="C:cytosol"/>
    <property type="evidence" value="ECO:0007669"/>
    <property type="project" value="UniProtKB-SubCell"/>
</dbReference>
<evidence type="ECO:0000256" key="2">
    <source>
        <dbReference type="ARBA" id="ARBA00011738"/>
    </source>
</evidence>
<dbReference type="PANTHER" id="PTHR23200:SF48">
    <property type="entry name" value="METALLO-BETA-LACTAMASE DOMAIN-CONTAINING PROTEIN 1"/>
    <property type="match status" value="1"/>
</dbReference>
<dbReference type="GeneID" id="37875043"/>
<name>A0A2Z5PCZ2_METMI</name>